<feature type="domain" description="PRONE" evidence="3">
    <location>
        <begin position="1"/>
        <end position="353"/>
    </location>
</feature>
<dbReference type="AlphaFoldDB" id="A0A7I8J146"/>
<dbReference type="Pfam" id="PF03759">
    <property type="entry name" value="PRONE"/>
    <property type="match status" value="1"/>
</dbReference>
<proteinExistence type="predicted"/>
<accession>A0A7I8J146</accession>
<evidence type="ECO:0000313" key="4">
    <source>
        <dbReference type="EMBL" id="CAA2624024.1"/>
    </source>
</evidence>
<dbReference type="FunFam" id="1.20.58.2010:FF:000001">
    <property type="entry name" value="Rop guanine nucleotide exchange factor 14"/>
    <property type="match status" value="1"/>
</dbReference>
<keyword evidence="5" id="KW-1185">Reference proteome</keyword>
<reference evidence="4 5" key="1">
    <citation type="submission" date="2019-12" db="EMBL/GenBank/DDBJ databases">
        <authorList>
            <person name="Scholz U."/>
            <person name="Mascher M."/>
            <person name="Fiebig A."/>
        </authorList>
    </citation>
    <scope>NUCLEOTIDE SEQUENCE</scope>
</reference>
<evidence type="ECO:0000256" key="1">
    <source>
        <dbReference type="ARBA" id="ARBA00022658"/>
    </source>
</evidence>
<dbReference type="PROSITE" id="PS51334">
    <property type="entry name" value="PRONE"/>
    <property type="match status" value="1"/>
</dbReference>
<dbReference type="Proteomes" id="UP001189122">
    <property type="component" value="Unassembled WGS sequence"/>
</dbReference>
<evidence type="ECO:0000256" key="2">
    <source>
        <dbReference type="PROSITE-ProRule" id="PRU00663"/>
    </source>
</evidence>
<name>A0A7I8J146_SPIIN</name>
<gene>
    <name evidence="4" type="ORF">SI7747_07009918</name>
</gene>
<dbReference type="GO" id="GO:0005085">
    <property type="term" value="F:guanyl-nucleotide exchange factor activity"/>
    <property type="evidence" value="ECO:0007669"/>
    <property type="project" value="UniProtKB-UniRule"/>
</dbReference>
<keyword evidence="1 2" id="KW-0344">Guanine-nucleotide releasing factor</keyword>
<dbReference type="EMBL" id="CACRZD030000007">
    <property type="protein sequence ID" value="CAA6663533.1"/>
    <property type="molecule type" value="Genomic_DNA"/>
</dbReference>
<dbReference type="PANTHER" id="PTHR33101:SF6">
    <property type="entry name" value="ROP GUANINE NUCLEOTIDE EXCHANGE FACTOR 1"/>
    <property type="match status" value="1"/>
</dbReference>
<dbReference type="InterPro" id="IPR038937">
    <property type="entry name" value="RopGEF"/>
</dbReference>
<dbReference type="Gene3D" id="1.20.58.2010">
    <property type="entry name" value="PRONE domain, subdomain 1"/>
    <property type="match status" value="2"/>
</dbReference>
<sequence>METMKERFAKLLLGQDMSGGRKGFAPPSPSPKPSPIFLVLNILLLFPFLSFHHLRRAVETGALAPRKKAMWRREMDWLLRVTNSIVMVTRPRSDIYMNLPALRKLDDMVLGMLEGFRDTEFWYIEWGVLLVGAGVDKSSSFSRPSFRQEEKWWLPCPKQSRGCANQILKAAKAINCGVLAEMEIPDTYMENLPKSGKSCLRENIYCSITAKHFFPECLLDSLGLSSEQSALAIANNLEAAKHVWRRKDQKRYQNNEKDKKSWSGKVKALAKDSGRRQTIAERAEALLEHLKLRYPQLPPTVLGMNKIQYNKDVGLSIIESYSRIIESLGFSILARINDVIYADDAVKRCLPPEKVSLCYGEKYFLCSIMNGLFCSNSPSLL</sequence>
<dbReference type="PANTHER" id="PTHR33101">
    <property type="entry name" value="ROP GUANINE NUCLEOTIDE EXCHANGE FACTOR 1"/>
    <property type="match status" value="1"/>
</dbReference>
<dbReference type="Gene3D" id="1.20.58.1310">
    <property type="entry name" value="PRONE domain, subdomain 2"/>
    <property type="match status" value="1"/>
</dbReference>
<evidence type="ECO:0000313" key="5">
    <source>
        <dbReference type="Proteomes" id="UP001189122"/>
    </source>
</evidence>
<protein>
    <recommendedName>
        <fullName evidence="3">PRONE domain-containing protein</fullName>
    </recommendedName>
</protein>
<organism evidence="4">
    <name type="scientific">Spirodela intermedia</name>
    <name type="common">Intermediate duckweed</name>
    <dbReference type="NCBI Taxonomy" id="51605"/>
    <lineage>
        <taxon>Eukaryota</taxon>
        <taxon>Viridiplantae</taxon>
        <taxon>Streptophyta</taxon>
        <taxon>Embryophyta</taxon>
        <taxon>Tracheophyta</taxon>
        <taxon>Spermatophyta</taxon>
        <taxon>Magnoliopsida</taxon>
        <taxon>Liliopsida</taxon>
        <taxon>Araceae</taxon>
        <taxon>Lemnoideae</taxon>
        <taxon>Spirodela</taxon>
    </lineage>
</organism>
<evidence type="ECO:0000259" key="3">
    <source>
        <dbReference type="PROSITE" id="PS51334"/>
    </source>
</evidence>
<dbReference type="EMBL" id="LR743594">
    <property type="protein sequence ID" value="CAA2624024.1"/>
    <property type="molecule type" value="Genomic_DNA"/>
</dbReference>
<dbReference type="InterPro" id="IPR005512">
    <property type="entry name" value="PRONE_dom"/>
</dbReference>